<name>A0AAV7M3M1_PLEWA</name>
<dbReference type="Proteomes" id="UP001066276">
    <property type="component" value="Chromosome 10"/>
</dbReference>
<dbReference type="AlphaFoldDB" id="A0AAV7M3M1"/>
<feature type="region of interest" description="Disordered" evidence="1">
    <location>
        <begin position="100"/>
        <end position="135"/>
    </location>
</feature>
<keyword evidence="3" id="KW-1185">Reference proteome</keyword>
<dbReference type="EMBL" id="JANPWB010000014">
    <property type="protein sequence ID" value="KAJ1097724.1"/>
    <property type="molecule type" value="Genomic_DNA"/>
</dbReference>
<organism evidence="2 3">
    <name type="scientific">Pleurodeles waltl</name>
    <name type="common">Iberian ribbed newt</name>
    <dbReference type="NCBI Taxonomy" id="8319"/>
    <lineage>
        <taxon>Eukaryota</taxon>
        <taxon>Metazoa</taxon>
        <taxon>Chordata</taxon>
        <taxon>Craniata</taxon>
        <taxon>Vertebrata</taxon>
        <taxon>Euteleostomi</taxon>
        <taxon>Amphibia</taxon>
        <taxon>Batrachia</taxon>
        <taxon>Caudata</taxon>
        <taxon>Salamandroidea</taxon>
        <taxon>Salamandridae</taxon>
        <taxon>Pleurodelinae</taxon>
        <taxon>Pleurodeles</taxon>
    </lineage>
</organism>
<feature type="compositionally biased region" description="Gly residues" evidence="1">
    <location>
        <begin position="122"/>
        <end position="133"/>
    </location>
</feature>
<protein>
    <submittedName>
        <fullName evidence="2">Uncharacterized protein</fullName>
    </submittedName>
</protein>
<reference evidence="2" key="1">
    <citation type="journal article" date="2022" name="bioRxiv">
        <title>Sequencing and chromosome-scale assembly of the giantPleurodeles waltlgenome.</title>
        <authorList>
            <person name="Brown T."/>
            <person name="Elewa A."/>
            <person name="Iarovenko S."/>
            <person name="Subramanian E."/>
            <person name="Araus A.J."/>
            <person name="Petzold A."/>
            <person name="Susuki M."/>
            <person name="Suzuki K.-i.T."/>
            <person name="Hayashi T."/>
            <person name="Toyoda A."/>
            <person name="Oliveira C."/>
            <person name="Osipova E."/>
            <person name="Leigh N.D."/>
            <person name="Simon A."/>
            <person name="Yun M.H."/>
        </authorList>
    </citation>
    <scope>NUCLEOTIDE SEQUENCE</scope>
    <source>
        <strain evidence="2">20211129_DDA</strain>
        <tissue evidence="2">Liver</tissue>
    </source>
</reference>
<evidence type="ECO:0000313" key="3">
    <source>
        <dbReference type="Proteomes" id="UP001066276"/>
    </source>
</evidence>
<evidence type="ECO:0000313" key="2">
    <source>
        <dbReference type="EMBL" id="KAJ1097724.1"/>
    </source>
</evidence>
<proteinExistence type="predicted"/>
<comment type="caution">
    <text evidence="2">The sequence shown here is derived from an EMBL/GenBank/DDBJ whole genome shotgun (WGS) entry which is preliminary data.</text>
</comment>
<evidence type="ECO:0000256" key="1">
    <source>
        <dbReference type="SAM" id="MobiDB-lite"/>
    </source>
</evidence>
<sequence length="170" mass="17754">MFLSFLTVPTVNPVHRRCTLLPLSVLGPGFSCQAVGDKPVSGPARLPRSCRFKRLTPTSASPPSPSCPLCCVEMTCPPPGAPAGVLTTSQEDQGLESMPGHTGPGILGDGHRSSLLEDNGGTMAGSGGFGGVSPGDVTSIRAIRMREEKHTHAVRQCPAALMSRQERARP</sequence>
<gene>
    <name evidence="2" type="ORF">NDU88_002841</name>
</gene>
<accession>A0AAV7M3M1</accession>